<dbReference type="GO" id="GO:0005975">
    <property type="term" value="P:carbohydrate metabolic process"/>
    <property type="evidence" value="ECO:0007669"/>
    <property type="project" value="InterPro"/>
</dbReference>
<dbReference type="Proteomes" id="UP000724874">
    <property type="component" value="Unassembled WGS sequence"/>
</dbReference>
<feature type="non-terminal residue" evidence="3">
    <location>
        <position position="1"/>
    </location>
</feature>
<dbReference type="OrthoDB" id="73875at2759"/>
<dbReference type="PANTHER" id="PTHR11177">
    <property type="entry name" value="CHITINASE"/>
    <property type="match status" value="1"/>
</dbReference>
<dbReference type="GO" id="GO:0006032">
    <property type="term" value="P:chitin catabolic process"/>
    <property type="evidence" value="ECO:0007669"/>
    <property type="project" value="TreeGrafter"/>
</dbReference>
<evidence type="ECO:0000313" key="4">
    <source>
        <dbReference type="Proteomes" id="UP000724874"/>
    </source>
</evidence>
<name>A0A9P5P245_GYMJU</name>
<dbReference type="GO" id="GO:0004568">
    <property type="term" value="F:chitinase activity"/>
    <property type="evidence" value="ECO:0007669"/>
    <property type="project" value="TreeGrafter"/>
</dbReference>
<dbReference type="SUPFAM" id="SSF51445">
    <property type="entry name" value="(Trans)glycosidases"/>
    <property type="match status" value="1"/>
</dbReference>
<dbReference type="InterPro" id="IPR050314">
    <property type="entry name" value="Glycosyl_Hydrlase_18"/>
</dbReference>
<evidence type="ECO:0000256" key="1">
    <source>
        <dbReference type="SAM" id="MobiDB-lite"/>
    </source>
</evidence>
<dbReference type="Gene3D" id="3.10.50.10">
    <property type="match status" value="1"/>
</dbReference>
<feature type="domain" description="GH18" evidence="2">
    <location>
        <begin position="1"/>
        <end position="366"/>
    </location>
</feature>
<dbReference type="InterPro" id="IPR001223">
    <property type="entry name" value="Glyco_hydro18_cat"/>
</dbReference>
<sequence length="366" mass="40123">MGYYPDWLGYDFPPTKIDFRRFDWIDFAFAVPNADATLSWDDPSAPGLLDKLVSTAHSQGSKVKLSIGGWTGSKHFSALVATNHSRETFISNIFEVYISHQLDGIEIDWEYPGHAGSSSNEFDGNDTANFLLFLRSLRASLPSGARITAAVEPKPFVDSTGRALEDVSEFAEVLDWILIMNYDLWGSSSHPGPNAPLYDACGNSTQPSGSALGSYSAWTNAQFPASKLVLGLPSYGYISSSIARNLRARSKPTNRHHHHSTTLKIASGDGDSDGQIQFRDLISQGALSPTGDKTRYYSSHGFEQLWDSCSCTPYLRSPQSKQVITFDDPTSLGMKAAFAKQTGMLGVNLFDVHGDTDDWILVDAIR</sequence>
<feature type="compositionally biased region" description="Basic residues" evidence="1">
    <location>
        <begin position="249"/>
        <end position="261"/>
    </location>
</feature>
<reference evidence="3" key="1">
    <citation type="submission" date="2020-11" db="EMBL/GenBank/DDBJ databases">
        <authorList>
            <consortium name="DOE Joint Genome Institute"/>
            <person name="Ahrendt S."/>
            <person name="Riley R."/>
            <person name="Andreopoulos W."/>
            <person name="LaButti K."/>
            <person name="Pangilinan J."/>
            <person name="Ruiz-duenas F.J."/>
            <person name="Barrasa J.M."/>
            <person name="Sanchez-Garcia M."/>
            <person name="Camarero S."/>
            <person name="Miyauchi S."/>
            <person name="Serrano A."/>
            <person name="Linde D."/>
            <person name="Babiker R."/>
            <person name="Drula E."/>
            <person name="Ayuso-Fernandez I."/>
            <person name="Pacheco R."/>
            <person name="Padilla G."/>
            <person name="Ferreira P."/>
            <person name="Barriuso J."/>
            <person name="Kellner H."/>
            <person name="Castanera R."/>
            <person name="Alfaro M."/>
            <person name="Ramirez L."/>
            <person name="Pisabarro A.G."/>
            <person name="Kuo A."/>
            <person name="Tritt A."/>
            <person name="Lipzen A."/>
            <person name="He G."/>
            <person name="Yan M."/>
            <person name="Ng V."/>
            <person name="Cullen D."/>
            <person name="Martin F."/>
            <person name="Rosso M.-N."/>
            <person name="Henrissat B."/>
            <person name="Hibbett D."/>
            <person name="Martinez A.T."/>
            <person name="Grigoriev I.V."/>
        </authorList>
    </citation>
    <scope>NUCLEOTIDE SEQUENCE</scope>
    <source>
        <strain evidence="3">AH 44721</strain>
    </source>
</reference>
<evidence type="ECO:0000259" key="2">
    <source>
        <dbReference type="PROSITE" id="PS51910"/>
    </source>
</evidence>
<organism evidence="3 4">
    <name type="scientific">Gymnopilus junonius</name>
    <name type="common">Spectacular rustgill mushroom</name>
    <name type="synonym">Gymnopilus spectabilis subsp. junonius</name>
    <dbReference type="NCBI Taxonomy" id="109634"/>
    <lineage>
        <taxon>Eukaryota</taxon>
        <taxon>Fungi</taxon>
        <taxon>Dikarya</taxon>
        <taxon>Basidiomycota</taxon>
        <taxon>Agaricomycotina</taxon>
        <taxon>Agaricomycetes</taxon>
        <taxon>Agaricomycetidae</taxon>
        <taxon>Agaricales</taxon>
        <taxon>Agaricineae</taxon>
        <taxon>Hymenogastraceae</taxon>
        <taxon>Gymnopilus</taxon>
    </lineage>
</organism>
<dbReference type="Gene3D" id="3.20.20.80">
    <property type="entry name" value="Glycosidases"/>
    <property type="match status" value="1"/>
</dbReference>
<keyword evidence="3" id="KW-0378">Hydrolase</keyword>
<dbReference type="Pfam" id="PF00704">
    <property type="entry name" value="Glyco_hydro_18"/>
    <property type="match status" value="1"/>
</dbReference>
<dbReference type="SMART" id="SM00636">
    <property type="entry name" value="Glyco_18"/>
    <property type="match status" value="1"/>
</dbReference>
<gene>
    <name evidence="3" type="ORF">CPB84DRAFT_1668798</name>
</gene>
<dbReference type="AlphaFoldDB" id="A0A9P5P245"/>
<dbReference type="InterPro" id="IPR017853">
    <property type="entry name" value="GH"/>
</dbReference>
<dbReference type="GO" id="GO:0005576">
    <property type="term" value="C:extracellular region"/>
    <property type="evidence" value="ECO:0007669"/>
    <property type="project" value="TreeGrafter"/>
</dbReference>
<dbReference type="PROSITE" id="PS51910">
    <property type="entry name" value="GH18_2"/>
    <property type="match status" value="1"/>
</dbReference>
<protein>
    <submittedName>
        <fullName evidence="3">Glycoside hydrolase</fullName>
    </submittedName>
</protein>
<dbReference type="GO" id="GO:0008061">
    <property type="term" value="F:chitin binding"/>
    <property type="evidence" value="ECO:0007669"/>
    <property type="project" value="InterPro"/>
</dbReference>
<feature type="region of interest" description="Disordered" evidence="1">
    <location>
        <begin position="249"/>
        <end position="271"/>
    </location>
</feature>
<dbReference type="PANTHER" id="PTHR11177:SF392">
    <property type="entry name" value="HAP41P"/>
    <property type="match status" value="1"/>
</dbReference>
<dbReference type="InterPro" id="IPR011583">
    <property type="entry name" value="Chitinase_II/V-like_cat"/>
</dbReference>
<keyword evidence="4" id="KW-1185">Reference proteome</keyword>
<proteinExistence type="predicted"/>
<accession>A0A9P5P245</accession>
<evidence type="ECO:0000313" key="3">
    <source>
        <dbReference type="EMBL" id="KAF8914018.1"/>
    </source>
</evidence>
<comment type="caution">
    <text evidence="3">The sequence shown here is derived from an EMBL/GenBank/DDBJ whole genome shotgun (WGS) entry which is preliminary data.</text>
</comment>
<dbReference type="EMBL" id="JADNYJ010000001">
    <property type="protein sequence ID" value="KAF8914018.1"/>
    <property type="molecule type" value="Genomic_DNA"/>
</dbReference>
<dbReference type="InterPro" id="IPR029070">
    <property type="entry name" value="Chitinase_insertion_sf"/>
</dbReference>